<comment type="caution">
    <text evidence="2">The sequence shown here is derived from an EMBL/GenBank/DDBJ whole genome shotgun (WGS) entry which is preliminary data.</text>
</comment>
<accession>A0A227KP09</accession>
<keyword evidence="3" id="KW-1185">Reference proteome</keyword>
<dbReference type="InterPro" id="IPR023346">
    <property type="entry name" value="Lysozyme-like_dom_sf"/>
</dbReference>
<organism evidence="2 3">
    <name type="scientific">Turicimonas muris</name>
    <dbReference type="NCBI Taxonomy" id="1796652"/>
    <lineage>
        <taxon>Bacteria</taxon>
        <taxon>Pseudomonadati</taxon>
        <taxon>Pseudomonadota</taxon>
        <taxon>Betaproteobacteria</taxon>
        <taxon>Burkholderiales</taxon>
        <taxon>Sutterellaceae</taxon>
        <taxon>Turicimonas</taxon>
    </lineage>
</organism>
<evidence type="ECO:0000313" key="2">
    <source>
        <dbReference type="EMBL" id="OXE49718.1"/>
    </source>
</evidence>
<gene>
    <name evidence="2" type="ORF">ADH67_06220</name>
</gene>
<dbReference type="Pfam" id="PF01464">
    <property type="entry name" value="SLT"/>
    <property type="match status" value="1"/>
</dbReference>
<name>A0A227KP09_9BURK</name>
<reference evidence="3" key="1">
    <citation type="submission" date="2017-05" db="EMBL/GenBank/DDBJ databases">
        <title>Improved OligoMM genomes.</title>
        <authorList>
            <person name="Garzetti D."/>
        </authorList>
    </citation>
    <scope>NUCLEOTIDE SEQUENCE [LARGE SCALE GENOMIC DNA]</scope>
    <source>
        <strain evidence="3">YL45</strain>
    </source>
</reference>
<dbReference type="SUPFAM" id="SSF53955">
    <property type="entry name" value="Lysozyme-like"/>
    <property type="match status" value="1"/>
</dbReference>
<evidence type="ECO:0000259" key="1">
    <source>
        <dbReference type="Pfam" id="PF01464"/>
    </source>
</evidence>
<feature type="domain" description="Transglycosylase SLT" evidence="1">
    <location>
        <begin position="56"/>
        <end position="179"/>
    </location>
</feature>
<dbReference type="Gene3D" id="1.10.530.10">
    <property type="match status" value="1"/>
</dbReference>
<dbReference type="InterPro" id="IPR008258">
    <property type="entry name" value="Transglycosylase_SLT_dom_1"/>
</dbReference>
<sequence>MWQEIIEEELLKEVTMPNESSTGFSLRQFTKILAGGFVLVAAASAAADDFELLAKRCAPTVAVDTLRALVKTESDFNPYAIGVVGGSVVQPKAFHEAMSTIAKLELSGANYSVGLAQINKKNFSKYGLDAAQALDACTNLKAASKILGACYAKAQRKGARGQQALHDALSCYYSGNFKTGYEHGYVNKVRNSAGLQAQVPSITAPEQKNLPEVNTSRPLISSSSQQTRGLIF</sequence>
<dbReference type="EMBL" id="NHMP01000003">
    <property type="protein sequence ID" value="OXE49718.1"/>
    <property type="molecule type" value="Genomic_DNA"/>
</dbReference>
<proteinExistence type="predicted"/>
<dbReference type="CDD" id="cd16892">
    <property type="entry name" value="LT_VirB1-like"/>
    <property type="match status" value="1"/>
</dbReference>
<evidence type="ECO:0000313" key="3">
    <source>
        <dbReference type="Proteomes" id="UP000214610"/>
    </source>
</evidence>
<dbReference type="Proteomes" id="UP000214610">
    <property type="component" value="Unassembled WGS sequence"/>
</dbReference>
<protein>
    <recommendedName>
        <fullName evidence="1">Transglycosylase SLT domain-containing protein</fullName>
    </recommendedName>
</protein>
<dbReference type="AlphaFoldDB" id="A0A227KP09"/>